<comment type="catalytic activity">
    <reaction evidence="4">
        <text>a D-aminoacyl-tRNA + H2O = a tRNA + a D-alpha-amino acid + H(+)</text>
        <dbReference type="Rhea" id="RHEA:13953"/>
        <dbReference type="Rhea" id="RHEA-COMP:10123"/>
        <dbReference type="Rhea" id="RHEA-COMP:10124"/>
        <dbReference type="ChEBI" id="CHEBI:15377"/>
        <dbReference type="ChEBI" id="CHEBI:15378"/>
        <dbReference type="ChEBI" id="CHEBI:59871"/>
        <dbReference type="ChEBI" id="CHEBI:78442"/>
        <dbReference type="ChEBI" id="CHEBI:79333"/>
        <dbReference type="EC" id="3.1.1.96"/>
    </reaction>
</comment>
<dbReference type="PANTHER" id="PTHR10472">
    <property type="entry name" value="D-TYROSYL-TRNA TYR DEACYLASE"/>
    <property type="match status" value="1"/>
</dbReference>
<dbReference type="SUPFAM" id="SSF69500">
    <property type="entry name" value="DTD-like"/>
    <property type="match status" value="1"/>
</dbReference>
<dbReference type="NCBIfam" id="TIGR00256">
    <property type="entry name" value="D-aminoacyl-tRNA deacylase"/>
    <property type="match status" value="1"/>
</dbReference>
<evidence type="ECO:0000256" key="1">
    <source>
        <dbReference type="ARBA" id="ARBA00009673"/>
    </source>
</evidence>
<dbReference type="GO" id="GO:0051500">
    <property type="term" value="F:D-tyrosyl-tRNA(Tyr) deacylase activity"/>
    <property type="evidence" value="ECO:0007669"/>
    <property type="project" value="TreeGrafter"/>
</dbReference>
<protein>
    <recommendedName>
        <fullName evidence="4">D-aminoacyl-tRNA deacylase</fullName>
        <shortName evidence="4">DTD</shortName>
        <ecNumber evidence="4">3.1.1.96</ecNumber>
    </recommendedName>
    <alternativeName>
        <fullName evidence="4">Gly-tRNA(Ala) deacylase</fullName>
        <ecNumber evidence="4">3.1.1.-</ecNumber>
    </alternativeName>
</protein>
<comment type="function">
    <text evidence="4">An aminoacyl-tRNA editing enzyme that deacylates mischarged D-aminoacyl-tRNAs. Also deacylates mischarged glycyl-tRNA(Ala), protecting cells against glycine mischarging by AlaRS. Acts via tRNA-based rather than protein-based catalysis; rejects L-amino acids rather than detecting D-amino acids in the active site. By recycling D-aminoacyl-tRNA to D-amino acids and free tRNA molecules, this enzyme counteracts the toxicity associated with the formation of D-aminoacyl-tRNA entities in vivo and helps enforce protein L-homochirality.</text>
</comment>
<gene>
    <name evidence="4 5" type="primary">dtd</name>
    <name evidence="5" type="ORF">NCTC503_01952</name>
</gene>
<name>A0A4U9RKA8_HATHI</name>
<comment type="subunit">
    <text evidence="4">Homodimer.</text>
</comment>
<dbReference type="InterPro" id="IPR003732">
    <property type="entry name" value="Daa-tRNA_deacyls_DTD"/>
</dbReference>
<comment type="similarity">
    <text evidence="1 4">Belongs to the DTD family.</text>
</comment>
<dbReference type="RefSeq" id="WP_138210538.1">
    <property type="nucleotide sequence ID" value="NZ_CBCRUQ010000003.1"/>
</dbReference>
<evidence type="ECO:0000313" key="6">
    <source>
        <dbReference type="Proteomes" id="UP000308489"/>
    </source>
</evidence>
<dbReference type="HAMAP" id="MF_00518">
    <property type="entry name" value="Deacylase_Dtd"/>
    <property type="match status" value="1"/>
</dbReference>
<dbReference type="Pfam" id="PF02580">
    <property type="entry name" value="Tyr_Deacylase"/>
    <property type="match status" value="1"/>
</dbReference>
<dbReference type="EC" id="3.1.1.96" evidence="4"/>
<evidence type="ECO:0000256" key="4">
    <source>
        <dbReference type="HAMAP-Rule" id="MF_00518"/>
    </source>
</evidence>
<dbReference type="InterPro" id="IPR023509">
    <property type="entry name" value="DTD-like_sf"/>
</dbReference>
<sequence length="149" mass="16465">MRAVVQKVTSSNVVVDGEIVGEIAEGFNVLLGISKEDTLEDAIYLRDKIINLRIFEDEEGKLNKSLLDVGGELLIVSQFTLYGDCRKGRRPNFMQALGGEEAEVLYSEFIKLCKECISKVENGVFGADMKVSIENSGPVTILLDSKKNF</sequence>
<dbReference type="EC" id="3.1.1.-" evidence="4"/>
<keyword evidence="3 4" id="KW-0378">Hydrolase</keyword>
<evidence type="ECO:0000256" key="3">
    <source>
        <dbReference type="ARBA" id="ARBA00022801"/>
    </source>
</evidence>
<organism evidence="5 6">
    <name type="scientific">Hathewaya histolytica</name>
    <name type="common">Clostridium histolyticum</name>
    <dbReference type="NCBI Taxonomy" id="1498"/>
    <lineage>
        <taxon>Bacteria</taxon>
        <taxon>Bacillati</taxon>
        <taxon>Bacillota</taxon>
        <taxon>Clostridia</taxon>
        <taxon>Eubacteriales</taxon>
        <taxon>Clostridiaceae</taxon>
        <taxon>Hathewaya</taxon>
    </lineage>
</organism>
<reference evidence="5 6" key="1">
    <citation type="submission" date="2019-05" db="EMBL/GenBank/DDBJ databases">
        <authorList>
            <consortium name="Pathogen Informatics"/>
        </authorList>
    </citation>
    <scope>NUCLEOTIDE SEQUENCE [LARGE SCALE GENOMIC DNA]</scope>
    <source>
        <strain evidence="5 6">NCTC503</strain>
    </source>
</reference>
<dbReference type="KEGG" id="hhw:NCTC503_01952"/>
<dbReference type="Gene3D" id="3.50.80.10">
    <property type="entry name" value="D-tyrosyl-tRNA(Tyr) deacylase"/>
    <property type="match status" value="1"/>
</dbReference>
<comment type="domain">
    <text evidence="4">A Gly-cisPro motif from one monomer fits into the active site of the other monomer to allow specific chiral rejection of L-amino acids.</text>
</comment>
<dbReference type="EMBL" id="LR590481">
    <property type="protein sequence ID" value="VTQ92415.1"/>
    <property type="molecule type" value="Genomic_DNA"/>
</dbReference>
<keyword evidence="2 4" id="KW-0820">tRNA-binding</keyword>
<evidence type="ECO:0000313" key="5">
    <source>
        <dbReference type="EMBL" id="VTQ92415.1"/>
    </source>
</evidence>
<feature type="short sequence motif" description="Gly-cisPro motif, important for rejection of L-amino acids" evidence="4">
    <location>
        <begin position="137"/>
        <end position="138"/>
    </location>
</feature>
<evidence type="ECO:0000256" key="2">
    <source>
        <dbReference type="ARBA" id="ARBA00022555"/>
    </source>
</evidence>
<dbReference type="GO" id="GO:0043908">
    <property type="term" value="F:Ser(Gly)-tRNA(Ala) hydrolase activity"/>
    <property type="evidence" value="ECO:0007669"/>
    <property type="project" value="UniProtKB-UniRule"/>
</dbReference>
<comment type="subcellular location">
    <subcellularLocation>
        <location evidence="4">Cytoplasm</location>
    </subcellularLocation>
</comment>
<keyword evidence="6" id="KW-1185">Reference proteome</keyword>
<keyword evidence="4" id="KW-0694">RNA-binding</keyword>
<dbReference type="Proteomes" id="UP000308489">
    <property type="component" value="Chromosome 1"/>
</dbReference>
<dbReference type="AlphaFoldDB" id="A0A4U9RKA8"/>
<comment type="catalytic activity">
    <reaction evidence="4">
        <text>glycyl-tRNA(Ala) + H2O = tRNA(Ala) + glycine + H(+)</text>
        <dbReference type="Rhea" id="RHEA:53744"/>
        <dbReference type="Rhea" id="RHEA-COMP:9657"/>
        <dbReference type="Rhea" id="RHEA-COMP:13640"/>
        <dbReference type="ChEBI" id="CHEBI:15377"/>
        <dbReference type="ChEBI" id="CHEBI:15378"/>
        <dbReference type="ChEBI" id="CHEBI:57305"/>
        <dbReference type="ChEBI" id="CHEBI:78442"/>
        <dbReference type="ChEBI" id="CHEBI:78522"/>
    </reaction>
</comment>
<keyword evidence="4" id="KW-0963">Cytoplasm</keyword>
<dbReference type="OrthoDB" id="9801395at2"/>
<accession>A0A4U9RKA8</accession>
<dbReference type="GO" id="GO:0000049">
    <property type="term" value="F:tRNA binding"/>
    <property type="evidence" value="ECO:0007669"/>
    <property type="project" value="UniProtKB-UniRule"/>
</dbReference>
<dbReference type="GO" id="GO:0005737">
    <property type="term" value="C:cytoplasm"/>
    <property type="evidence" value="ECO:0007669"/>
    <property type="project" value="UniProtKB-SubCell"/>
</dbReference>
<proteinExistence type="inferred from homology"/>
<dbReference type="PANTHER" id="PTHR10472:SF5">
    <property type="entry name" value="D-AMINOACYL-TRNA DEACYLASE 1"/>
    <property type="match status" value="1"/>
</dbReference>
<dbReference type="FunFam" id="3.50.80.10:FF:000001">
    <property type="entry name" value="D-aminoacyl-tRNA deacylase"/>
    <property type="match status" value="1"/>
</dbReference>
<dbReference type="GO" id="GO:0106026">
    <property type="term" value="F:Gly-tRNA(Ala) deacylase activity"/>
    <property type="evidence" value="ECO:0007669"/>
    <property type="project" value="UniProtKB-UniRule"/>
</dbReference>
<dbReference type="GO" id="GO:0019478">
    <property type="term" value="P:D-amino acid catabolic process"/>
    <property type="evidence" value="ECO:0007669"/>
    <property type="project" value="UniProtKB-UniRule"/>
</dbReference>
<dbReference type="CDD" id="cd00563">
    <property type="entry name" value="Dtyr_deacylase"/>
    <property type="match status" value="1"/>
</dbReference>